<sequence>MPERFFYYEPADLFLCEEHMAESLGAMFPETGEECKGALWNYEGWDLETLVSALKESGELLPTQFKRKGVRMGPVEQNCMGLH</sequence>
<reference evidence="1" key="1">
    <citation type="submission" date="2024-07" db="EMBL/GenBank/DDBJ databases">
        <authorList>
            <person name="Yu S.T."/>
        </authorList>
    </citation>
    <scope>NUCLEOTIDE SEQUENCE</scope>
    <source>
        <strain evidence="1">R11</strain>
    </source>
</reference>
<gene>
    <name evidence="1" type="ORF">AB5J55_22320</name>
</gene>
<proteinExistence type="predicted"/>
<protein>
    <submittedName>
        <fullName evidence="1">Uncharacterized protein</fullName>
    </submittedName>
</protein>
<name>A0AB39N318_9ACTN</name>
<accession>A0AB39N318</accession>
<dbReference type="AlphaFoldDB" id="A0AB39N318"/>
<dbReference type="EMBL" id="CP163432">
    <property type="protein sequence ID" value="XDQ12177.1"/>
    <property type="molecule type" value="Genomic_DNA"/>
</dbReference>
<evidence type="ECO:0000313" key="1">
    <source>
        <dbReference type="EMBL" id="XDQ12177.1"/>
    </source>
</evidence>
<dbReference type="RefSeq" id="WP_369272363.1">
    <property type="nucleotide sequence ID" value="NZ_CP163432.1"/>
</dbReference>
<organism evidence="1">
    <name type="scientific">Streptomyces sp. R11</name>
    <dbReference type="NCBI Taxonomy" id="3238625"/>
    <lineage>
        <taxon>Bacteria</taxon>
        <taxon>Bacillati</taxon>
        <taxon>Actinomycetota</taxon>
        <taxon>Actinomycetes</taxon>
        <taxon>Kitasatosporales</taxon>
        <taxon>Streptomycetaceae</taxon>
        <taxon>Streptomyces</taxon>
    </lineage>
</organism>